<evidence type="ECO:0000313" key="1">
    <source>
        <dbReference type="EMBL" id="MFC3928091.1"/>
    </source>
</evidence>
<dbReference type="InterPro" id="IPR025384">
    <property type="entry name" value="DUF4298"/>
</dbReference>
<organism evidence="1 2">
    <name type="scientific">Streptococcus caprae</name>
    <dbReference type="NCBI Taxonomy" id="1640501"/>
    <lineage>
        <taxon>Bacteria</taxon>
        <taxon>Bacillati</taxon>
        <taxon>Bacillota</taxon>
        <taxon>Bacilli</taxon>
        <taxon>Lactobacillales</taxon>
        <taxon>Streptococcaceae</taxon>
        <taxon>Streptococcus</taxon>
    </lineage>
</organism>
<dbReference type="Pfam" id="PF14131">
    <property type="entry name" value="DUF4298"/>
    <property type="match status" value="1"/>
</dbReference>
<sequence>MNTIEHLSQMESQLNQGLKSTQILQSALDDCEDSLPGLRQLFAYYGSDAWYQHLELEKAGQIPPHQPRGVLSEDGVYNLILECREIAEQLRQLADQLDSAIDQEE</sequence>
<protein>
    <submittedName>
        <fullName evidence="1">DUF4298 domain-containing protein</fullName>
    </submittedName>
</protein>
<name>A0ABV8CVF1_9STRE</name>
<accession>A0ABV8CVF1</accession>
<reference evidence="2" key="1">
    <citation type="journal article" date="2019" name="Int. J. Syst. Evol. Microbiol.">
        <title>The Global Catalogue of Microorganisms (GCM) 10K type strain sequencing project: providing services to taxonomists for standard genome sequencing and annotation.</title>
        <authorList>
            <consortium name="The Broad Institute Genomics Platform"/>
            <consortium name="The Broad Institute Genome Sequencing Center for Infectious Disease"/>
            <person name="Wu L."/>
            <person name="Ma J."/>
        </authorList>
    </citation>
    <scope>NUCLEOTIDE SEQUENCE [LARGE SCALE GENOMIC DNA]</scope>
    <source>
        <strain evidence="2">CCUG 67170</strain>
    </source>
</reference>
<dbReference type="EMBL" id="JBHRZV010000045">
    <property type="protein sequence ID" value="MFC3928091.1"/>
    <property type="molecule type" value="Genomic_DNA"/>
</dbReference>
<comment type="caution">
    <text evidence="1">The sequence shown here is derived from an EMBL/GenBank/DDBJ whole genome shotgun (WGS) entry which is preliminary data.</text>
</comment>
<proteinExistence type="predicted"/>
<keyword evidence="2" id="KW-1185">Reference proteome</keyword>
<evidence type="ECO:0000313" key="2">
    <source>
        <dbReference type="Proteomes" id="UP001595807"/>
    </source>
</evidence>
<gene>
    <name evidence="1" type="ORF">ACFORF_05845</name>
</gene>
<dbReference type="Proteomes" id="UP001595807">
    <property type="component" value="Unassembled WGS sequence"/>
</dbReference>
<dbReference type="RefSeq" id="WP_380426319.1">
    <property type="nucleotide sequence ID" value="NZ_JBHRZV010000045.1"/>
</dbReference>